<comment type="caution">
    <text evidence="9">The sequence shown here is derived from an EMBL/GenBank/DDBJ whole genome shotgun (WGS) entry which is preliminary data.</text>
</comment>
<evidence type="ECO:0000256" key="3">
    <source>
        <dbReference type="ARBA" id="ARBA00022448"/>
    </source>
</evidence>
<proteinExistence type="inferred from homology"/>
<comment type="subcellular location">
    <subcellularLocation>
        <location evidence="1">Mitochondrion inner membrane</location>
        <topology evidence="1">Peripheral membrane protein</topology>
        <orientation evidence="1">Matrix side</orientation>
    </subcellularLocation>
</comment>
<evidence type="ECO:0000256" key="5">
    <source>
        <dbReference type="ARBA" id="ARBA00022792"/>
    </source>
</evidence>
<dbReference type="PANTHER" id="PTHR12653:SF0">
    <property type="entry name" value="NADH DEHYDROGENASE [UBIQUINONE] 1 ALPHA SUBCOMPLEX SUBUNIT 5"/>
    <property type="match status" value="1"/>
</dbReference>
<evidence type="ECO:0000256" key="4">
    <source>
        <dbReference type="ARBA" id="ARBA00022660"/>
    </source>
</evidence>
<keyword evidence="8" id="KW-0472">Membrane</keyword>
<name>A0A9P5SA30_9FUNG</name>
<keyword evidence="10" id="KW-1185">Reference proteome</keyword>
<evidence type="ECO:0000313" key="10">
    <source>
        <dbReference type="Proteomes" id="UP000696485"/>
    </source>
</evidence>
<evidence type="ECO:0000256" key="6">
    <source>
        <dbReference type="ARBA" id="ARBA00022982"/>
    </source>
</evidence>
<keyword evidence="7" id="KW-0496">Mitochondrion</keyword>
<keyword evidence="4" id="KW-0679">Respiratory chain</keyword>
<evidence type="ECO:0000313" key="9">
    <source>
        <dbReference type="EMBL" id="KAF9323172.1"/>
    </source>
</evidence>
<dbReference type="GO" id="GO:0022904">
    <property type="term" value="P:respiratory electron transport chain"/>
    <property type="evidence" value="ECO:0007669"/>
    <property type="project" value="InterPro"/>
</dbReference>
<keyword evidence="6" id="KW-0249">Electron transport</keyword>
<dbReference type="PANTHER" id="PTHR12653">
    <property type="entry name" value="NADH-UBIQUINONE OXIDOREDUCTASE 13 KD-B SUBUNIT"/>
    <property type="match status" value="1"/>
</dbReference>
<evidence type="ECO:0000256" key="1">
    <source>
        <dbReference type="ARBA" id="ARBA00004443"/>
    </source>
</evidence>
<evidence type="ECO:0000256" key="8">
    <source>
        <dbReference type="ARBA" id="ARBA00023136"/>
    </source>
</evidence>
<feature type="non-terminal residue" evidence="9">
    <location>
        <position position="1"/>
    </location>
</feature>
<dbReference type="GO" id="GO:0005743">
    <property type="term" value="C:mitochondrial inner membrane"/>
    <property type="evidence" value="ECO:0007669"/>
    <property type="project" value="UniProtKB-SubCell"/>
</dbReference>
<dbReference type="AlphaFoldDB" id="A0A9P5SA30"/>
<evidence type="ECO:0000256" key="2">
    <source>
        <dbReference type="ARBA" id="ARBA00010261"/>
    </source>
</evidence>
<dbReference type="EMBL" id="JAAAUY010001345">
    <property type="protein sequence ID" value="KAF9323172.1"/>
    <property type="molecule type" value="Genomic_DNA"/>
</dbReference>
<keyword evidence="3" id="KW-0813">Transport</keyword>
<dbReference type="Pfam" id="PF04716">
    <property type="entry name" value="ETC_C1_NDUFA5"/>
    <property type="match status" value="1"/>
</dbReference>
<organism evidence="9 10">
    <name type="scientific">Podila minutissima</name>
    <dbReference type="NCBI Taxonomy" id="64525"/>
    <lineage>
        <taxon>Eukaryota</taxon>
        <taxon>Fungi</taxon>
        <taxon>Fungi incertae sedis</taxon>
        <taxon>Mucoromycota</taxon>
        <taxon>Mortierellomycotina</taxon>
        <taxon>Mortierellomycetes</taxon>
        <taxon>Mortierellales</taxon>
        <taxon>Mortierellaceae</taxon>
        <taxon>Podila</taxon>
    </lineage>
</organism>
<protein>
    <submittedName>
        <fullName evidence="9">Uncharacterized protein</fullName>
    </submittedName>
</protein>
<evidence type="ECO:0000256" key="7">
    <source>
        <dbReference type="ARBA" id="ARBA00023128"/>
    </source>
</evidence>
<dbReference type="InterPro" id="IPR006806">
    <property type="entry name" value="NDUFA5"/>
</dbReference>
<accession>A0A9P5SA30</accession>
<dbReference type="Proteomes" id="UP000696485">
    <property type="component" value="Unassembled WGS sequence"/>
</dbReference>
<gene>
    <name evidence="9" type="ORF">BG006_001698</name>
</gene>
<keyword evidence="5" id="KW-0999">Mitochondrion inner membrane</keyword>
<sequence>MFATRRLFSAVTKKSTGIYGLPVHPNPRPQLISLYNDTLKALEQIPKHAVYRQATAAMTQHRLNVVQGTEDIAQIEQTIDAGQIEEVVVQAVDELKIVGKMVEWKA</sequence>
<comment type="similarity">
    <text evidence="2">Belongs to the complex I NDUFA5 subunit family.</text>
</comment>
<reference evidence="9" key="1">
    <citation type="journal article" date="2020" name="Fungal Divers.">
        <title>Resolving the Mortierellaceae phylogeny through synthesis of multi-gene phylogenetics and phylogenomics.</title>
        <authorList>
            <person name="Vandepol N."/>
            <person name="Liber J."/>
            <person name="Desiro A."/>
            <person name="Na H."/>
            <person name="Kennedy M."/>
            <person name="Barry K."/>
            <person name="Grigoriev I.V."/>
            <person name="Miller A.N."/>
            <person name="O'Donnell K."/>
            <person name="Stajich J.E."/>
            <person name="Bonito G."/>
        </authorList>
    </citation>
    <scope>NUCLEOTIDE SEQUENCE</scope>
    <source>
        <strain evidence="9">NVP1</strain>
    </source>
</reference>